<feature type="domain" description="Pyrroline-5-carboxylate reductase catalytic N-terminal" evidence="2">
    <location>
        <begin position="2"/>
        <end position="96"/>
    </location>
</feature>
<dbReference type="Gene3D" id="3.40.50.720">
    <property type="entry name" value="NAD(P)-binding Rossmann-like Domain"/>
    <property type="match status" value="1"/>
</dbReference>
<dbReference type="RefSeq" id="WP_369262053.1">
    <property type="nucleotide sequence ID" value="NZ_CP163440.1"/>
</dbReference>
<evidence type="ECO:0000259" key="2">
    <source>
        <dbReference type="Pfam" id="PF03807"/>
    </source>
</evidence>
<dbReference type="SUPFAM" id="SSF51735">
    <property type="entry name" value="NAD(P)-binding Rossmann-fold domains"/>
    <property type="match status" value="1"/>
</dbReference>
<dbReference type="EMBL" id="CP163440">
    <property type="protein sequence ID" value="XDQ65374.1"/>
    <property type="molecule type" value="Genomic_DNA"/>
</dbReference>
<gene>
    <name evidence="3" type="ORF">AB5J50_33595</name>
</gene>
<name>A0AB39SJ92_9ACTN</name>
<evidence type="ECO:0000313" key="3">
    <source>
        <dbReference type="EMBL" id="XDQ65374.1"/>
    </source>
</evidence>
<dbReference type="PANTHER" id="PTHR14239:SF10">
    <property type="entry name" value="REDUCTASE"/>
    <property type="match status" value="1"/>
</dbReference>
<reference evidence="3" key="1">
    <citation type="submission" date="2024-07" db="EMBL/GenBank/DDBJ databases">
        <authorList>
            <person name="Yu S.T."/>
        </authorList>
    </citation>
    <scope>NUCLEOTIDE SEQUENCE</scope>
    <source>
        <strain evidence="3">R35</strain>
    </source>
</reference>
<dbReference type="InterPro" id="IPR036291">
    <property type="entry name" value="NAD(P)-bd_dom_sf"/>
</dbReference>
<evidence type="ECO:0000256" key="1">
    <source>
        <dbReference type="ARBA" id="ARBA00023002"/>
    </source>
</evidence>
<dbReference type="AlphaFoldDB" id="A0AB39SJ92"/>
<dbReference type="InterPro" id="IPR051267">
    <property type="entry name" value="STEAP_metalloreductase"/>
</dbReference>
<dbReference type="GO" id="GO:0016491">
    <property type="term" value="F:oxidoreductase activity"/>
    <property type="evidence" value="ECO:0007669"/>
    <property type="project" value="UniProtKB-KW"/>
</dbReference>
<dbReference type="Pfam" id="PF03807">
    <property type="entry name" value="F420_oxidored"/>
    <property type="match status" value="1"/>
</dbReference>
<dbReference type="InterPro" id="IPR028939">
    <property type="entry name" value="P5C_Rdtase_cat_N"/>
</dbReference>
<organism evidence="3">
    <name type="scientific">Streptomyces sp. R35</name>
    <dbReference type="NCBI Taxonomy" id="3238630"/>
    <lineage>
        <taxon>Bacteria</taxon>
        <taxon>Bacillati</taxon>
        <taxon>Actinomycetota</taxon>
        <taxon>Actinomycetes</taxon>
        <taxon>Kitasatosporales</taxon>
        <taxon>Streptomycetaceae</taxon>
        <taxon>Streptomyces</taxon>
    </lineage>
</organism>
<proteinExistence type="predicted"/>
<keyword evidence="1" id="KW-0560">Oxidoreductase</keyword>
<dbReference type="PANTHER" id="PTHR14239">
    <property type="entry name" value="DUDULIN-RELATED"/>
    <property type="match status" value="1"/>
</dbReference>
<protein>
    <submittedName>
        <fullName evidence="3">NADPH-dependent F420 reductase</fullName>
    </submittedName>
</protein>
<accession>A0AB39SJ92</accession>
<sequence length="229" mass="24699">MRIGVLGTGMVGKAIATRLVEVGHEVRLGSRTADNESLLKWVEENGEAASGGTFADAAAFGSVVVNATRGIISLDVLEAAGEDNLDGKIIMDVANPLVITSETEPPSLGILNDDSLGERIQRRYPSARVVKTLNTMNCDIMVNPKVLSGHHNVFVSGDDRSAKDQVASLLGQFGWAEDTIFDLGDITTARGPEMFVALYSRMFLKIRHLHFNISVVWDPNVEPLLPEGV</sequence>